<evidence type="ECO:0000313" key="2">
    <source>
        <dbReference type="Proteomes" id="UP000478052"/>
    </source>
</evidence>
<evidence type="ECO:0000313" key="1">
    <source>
        <dbReference type="EMBL" id="KAF0721629.1"/>
    </source>
</evidence>
<sequence length="119" mass="13529">MGSSPLNLMTLNTSMMQSENKTVNNLTGRLLLEESRLLQQGNTCNIDVEKSSAFSANSRSKFGWKTGSHKKSKYNFVNSKKVSPCFYCENVVNGHHIKKECRNYLRKQETMITKSSDKD</sequence>
<keyword evidence="2" id="KW-1185">Reference proteome</keyword>
<organism evidence="1 2">
    <name type="scientific">Aphis craccivora</name>
    <name type="common">Cowpea aphid</name>
    <dbReference type="NCBI Taxonomy" id="307492"/>
    <lineage>
        <taxon>Eukaryota</taxon>
        <taxon>Metazoa</taxon>
        <taxon>Ecdysozoa</taxon>
        <taxon>Arthropoda</taxon>
        <taxon>Hexapoda</taxon>
        <taxon>Insecta</taxon>
        <taxon>Pterygota</taxon>
        <taxon>Neoptera</taxon>
        <taxon>Paraneoptera</taxon>
        <taxon>Hemiptera</taxon>
        <taxon>Sternorrhyncha</taxon>
        <taxon>Aphidomorpha</taxon>
        <taxon>Aphidoidea</taxon>
        <taxon>Aphididae</taxon>
        <taxon>Aphidini</taxon>
        <taxon>Aphis</taxon>
        <taxon>Aphis</taxon>
    </lineage>
</organism>
<dbReference type="Proteomes" id="UP000478052">
    <property type="component" value="Unassembled WGS sequence"/>
</dbReference>
<accession>A0A6G0W696</accession>
<reference evidence="1 2" key="1">
    <citation type="submission" date="2019-08" db="EMBL/GenBank/DDBJ databases">
        <title>Whole genome of Aphis craccivora.</title>
        <authorList>
            <person name="Voronova N.V."/>
            <person name="Shulinski R.S."/>
            <person name="Bandarenka Y.V."/>
            <person name="Zhorov D.G."/>
            <person name="Warner D."/>
        </authorList>
    </citation>
    <scope>NUCLEOTIDE SEQUENCE [LARGE SCALE GENOMIC DNA]</scope>
    <source>
        <strain evidence="1">180601</strain>
        <tissue evidence="1">Whole Body</tissue>
    </source>
</reference>
<gene>
    <name evidence="1" type="ORF">FWK35_00038546</name>
</gene>
<protein>
    <submittedName>
        <fullName evidence="1">Uncharacterized protein</fullName>
    </submittedName>
</protein>
<comment type="caution">
    <text evidence="1">The sequence shown here is derived from an EMBL/GenBank/DDBJ whole genome shotgun (WGS) entry which is preliminary data.</text>
</comment>
<proteinExistence type="predicted"/>
<name>A0A6G0W696_APHCR</name>
<dbReference type="EMBL" id="VUJU01009148">
    <property type="protein sequence ID" value="KAF0721629.1"/>
    <property type="molecule type" value="Genomic_DNA"/>
</dbReference>
<dbReference type="AlphaFoldDB" id="A0A6G0W696"/>